<evidence type="ECO:0008006" key="7">
    <source>
        <dbReference type="Google" id="ProtNLM"/>
    </source>
</evidence>
<feature type="domain" description="DUF1549" evidence="2">
    <location>
        <begin position="151"/>
        <end position="345"/>
    </location>
</feature>
<evidence type="ECO:0000313" key="6">
    <source>
        <dbReference type="Proteomes" id="UP001500840"/>
    </source>
</evidence>
<feature type="domain" description="Cytochrome C Planctomycete-type" evidence="4">
    <location>
        <begin position="37"/>
        <end position="90"/>
    </location>
</feature>
<keyword evidence="6" id="KW-1185">Reference proteome</keyword>
<comment type="caution">
    <text evidence="5">The sequence shown here is derived from an EMBL/GenBank/DDBJ whole genome shotgun (WGS) entry which is preliminary data.</text>
</comment>
<dbReference type="PANTHER" id="PTHR35889">
    <property type="entry name" value="CYCLOINULO-OLIGOSACCHARIDE FRUCTANOTRANSFERASE-RELATED"/>
    <property type="match status" value="1"/>
</dbReference>
<feature type="chain" id="PRO_5045082570" description="Planctomycete cytochrome C" evidence="1">
    <location>
        <begin position="23"/>
        <end position="1071"/>
    </location>
</feature>
<dbReference type="PANTHER" id="PTHR35889:SF3">
    <property type="entry name" value="F-BOX DOMAIN-CONTAINING PROTEIN"/>
    <property type="match status" value="1"/>
</dbReference>
<dbReference type="Proteomes" id="UP001500840">
    <property type="component" value="Unassembled WGS sequence"/>
</dbReference>
<sequence length="1071" mass="120594">MRIVICLVGLMLPLCFASLASAVDYLTQIKPILEEKCYSCHGVLKQEGDLRLETLPLMLESGVIDPGDADASLLIERIVAEPDDRMPPAEDGAALKPDEIALLRDWINEGAITPEEEIPVGPESHWAFQKIVRPELPELSSDTETESSVNPIDQWLDVKRREHGLQTTSLADRSIALRRLYLDLVGLPPTAEQLRDDRPWETIVDELLESPQHGERWARHWMDVWRYSDWYGLGAQLRYSQKHLWHWRDWIVDSLNYDKGYDQMVLEMLAGDELAPDDPDIVRATGFLARNYYLFNRTTWLDSTVEHTAKAFIGLTLNCAKCHDHKYDPITHVDYYRFRAIFEPHQVRLDPVAGVTNFDVDGLPRVFDDHLDAETFLHLRGDENKPDKETEITPSVPAILASFAPPITPVDLPRFAYAPGTRDYVQQAKLADAQKAIAATESELTAARQGHEAAISNVATTQPDSQRDFAPIDEPFDQLDDERWELVGDGWELRDGMLHQTAVTREGHELKLRNTPPQDFELTCRYQVTGGSTYKSVTFRFDQSDDAKYNNFVYSSAHEPGQKVQVAYARNGKNVYPREGMKSVTLKVGKSYLLRFAVRDRLVNVWLDDAFLIAYELPDRRPEGQLTVSGFDATVAFDQLTLRSLPEDMELKSAGNQPALTVESTEKAVALSVAKLDVAKADAERISAIIAADNLQFDAAADPTAGAAAAQLAAQREAEWMQAESLYEILLQEGDKKKIKAAQAKQAKAAELLKKVAAGSGTYTPLRGSRKALETPAHNFETYAATYPKQSTGRRLALARWIVDRNNPLTARVAVNHVWMRHFGEPLVETVFDFGLQAKRPVHAELLDYLASEFIESGWSFRHLHRLMVTSQTYQLRSSTLEADPHTLAADPTNVYYWRMNTRRMESQAVRDSLLHLAGTLDLKLGGPSIKPGPESRRRSLYFTHSADTQDKFLTMFDDADLMQCYRRSESIVPQQALALSNSELALTASQQIAERISDEDPEASFEQFVERAFFALLARSPNSEEVDHCAEFGHQIAELHSGATASELSSRMRARLVHALINHNDFISIR</sequence>
<proteinExistence type="predicted"/>
<evidence type="ECO:0000313" key="5">
    <source>
        <dbReference type="EMBL" id="GAA4470936.1"/>
    </source>
</evidence>
<dbReference type="InterPro" id="IPR036909">
    <property type="entry name" value="Cyt_c-like_dom_sf"/>
</dbReference>
<reference evidence="6" key="1">
    <citation type="journal article" date="2019" name="Int. J. Syst. Evol. Microbiol.">
        <title>The Global Catalogue of Microorganisms (GCM) 10K type strain sequencing project: providing services to taxonomists for standard genome sequencing and annotation.</title>
        <authorList>
            <consortium name="The Broad Institute Genomics Platform"/>
            <consortium name="The Broad Institute Genome Sequencing Center for Infectious Disease"/>
            <person name="Wu L."/>
            <person name="Ma J."/>
        </authorList>
    </citation>
    <scope>NUCLEOTIDE SEQUENCE [LARGE SCALE GENOMIC DNA]</scope>
    <source>
        <strain evidence="6">JCM 17759</strain>
    </source>
</reference>
<dbReference type="Gene3D" id="2.60.120.560">
    <property type="entry name" value="Exo-inulinase, domain 1"/>
    <property type="match status" value="1"/>
</dbReference>
<evidence type="ECO:0000259" key="4">
    <source>
        <dbReference type="Pfam" id="PF07635"/>
    </source>
</evidence>
<dbReference type="Pfam" id="PF07587">
    <property type="entry name" value="PSD1"/>
    <property type="match status" value="1"/>
</dbReference>
<gene>
    <name evidence="5" type="ORF">GCM10023156_64820</name>
</gene>
<dbReference type="RefSeq" id="WP_345327840.1">
    <property type="nucleotide sequence ID" value="NZ_BAABGA010000119.1"/>
</dbReference>
<accession>A0ABP8NQW2</accession>
<dbReference type="Pfam" id="PF07635">
    <property type="entry name" value="PSCyt1"/>
    <property type="match status" value="1"/>
</dbReference>
<evidence type="ECO:0000256" key="1">
    <source>
        <dbReference type="SAM" id="SignalP"/>
    </source>
</evidence>
<dbReference type="InterPro" id="IPR011444">
    <property type="entry name" value="DUF1549"/>
</dbReference>
<dbReference type="Pfam" id="PF07583">
    <property type="entry name" value="PSCyt2"/>
    <property type="match status" value="1"/>
</dbReference>
<dbReference type="EMBL" id="BAABGA010000119">
    <property type="protein sequence ID" value="GAA4470936.1"/>
    <property type="molecule type" value="Genomic_DNA"/>
</dbReference>
<feature type="domain" description="DUF1553" evidence="3">
    <location>
        <begin position="794"/>
        <end position="1033"/>
    </location>
</feature>
<name>A0ABP8NQW2_9BACT</name>
<dbReference type="InterPro" id="IPR011429">
    <property type="entry name" value="Cyt_c_Planctomycete-type"/>
</dbReference>
<organism evidence="5 6">
    <name type="scientific">Novipirellula rosea</name>
    <dbReference type="NCBI Taxonomy" id="1031540"/>
    <lineage>
        <taxon>Bacteria</taxon>
        <taxon>Pseudomonadati</taxon>
        <taxon>Planctomycetota</taxon>
        <taxon>Planctomycetia</taxon>
        <taxon>Pirellulales</taxon>
        <taxon>Pirellulaceae</taxon>
        <taxon>Novipirellula</taxon>
    </lineage>
</organism>
<dbReference type="SUPFAM" id="SSF46626">
    <property type="entry name" value="Cytochrome c"/>
    <property type="match status" value="1"/>
</dbReference>
<protein>
    <recommendedName>
        <fullName evidence="7">Planctomycete cytochrome C</fullName>
    </recommendedName>
</protein>
<dbReference type="InterPro" id="IPR022655">
    <property type="entry name" value="DUF1553"/>
</dbReference>
<evidence type="ECO:0000259" key="2">
    <source>
        <dbReference type="Pfam" id="PF07583"/>
    </source>
</evidence>
<feature type="signal peptide" evidence="1">
    <location>
        <begin position="1"/>
        <end position="22"/>
    </location>
</feature>
<keyword evidence="1" id="KW-0732">Signal</keyword>
<evidence type="ECO:0000259" key="3">
    <source>
        <dbReference type="Pfam" id="PF07587"/>
    </source>
</evidence>